<dbReference type="Proteomes" id="UP000887580">
    <property type="component" value="Unplaced"/>
</dbReference>
<name>A0AC35FF45_9BILA</name>
<reference evidence="2" key="1">
    <citation type="submission" date="2022-11" db="UniProtKB">
        <authorList>
            <consortium name="WormBaseParasite"/>
        </authorList>
    </citation>
    <scope>IDENTIFICATION</scope>
</reference>
<dbReference type="WBParaSite" id="PS1159_v2.g16820.t1">
    <property type="protein sequence ID" value="PS1159_v2.g16820.t1"/>
    <property type="gene ID" value="PS1159_v2.g16820"/>
</dbReference>
<organism evidence="1 2">
    <name type="scientific">Panagrolaimus sp. PS1159</name>
    <dbReference type="NCBI Taxonomy" id="55785"/>
    <lineage>
        <taxon>Eukaryota</taxon>
        <taxon>Metazoa</taxon>
        <taxon>Ecdysozoa</taxon>
        <taxon>Nematoda</taxon>
        <taxon>Chromadorea</taxon>
        <taxon>Rhabditida</taxon>
        <taxon>Tylenchina</taxon>
        <taxon>Panagrolaimomorpha</taxon>
        <taxon>Panagrolaimoidea</taxon>
        <taxon>Panagrolaimidae</taxon>
        <taxon>Panagrolaimus</taxon>
    </lineage>
</organism>
<evidence type="ECO:0000313" key="2">
    <source>
        <dbReference type="WBParaSite" id="PS1159_v2.g16820.t1"/>
    </source>
</evidence>
<proteinExistence type="predicted"/>
<accession>A0AC35FF45</accession>
<protein>
    <submittedName>
        <fullName evidence="2">Uncharacterized protein</fullName>
    </submittedName>
</protein>
<evidence type="ECO:0000313" key="1">
    <source>
        <dbReference type="Proteomes" id="UP000887580"/>
    </source>
</evidence>
<sequence length="72" mass="8180">MFVPHQCAFMVDENGLKDFRIDPSLDEDLKKATENKPLTAGNEIEVIETVVKNINPIDPKKSPLDSDDYKDF</sequence>